<dbReference type="EMBL" id="KQ423780">
    <property type="protein sequence ID" value="KOF72202.1"/>
    <property type="molecule type" value="Genomic_DNA"/>
</dbReference>
<accession>A0A0L8G5A1</accession>
<evidence type="ECO:0000313" key="1">
    <source>
        <dbReference type="EMBL" id="KOF72202.1"/>
    </source>
</evidence>
<reference evidence="1" key="1">
    <citation type="submission" date="2015-07" db="EMBL/GenBank/DDBJ databases">
        <title>MeaNS - Measles Nucleotide Surveillance Program.</title>
        <authorList>
            <person name="Tran T."/>
            <person name="Druce J."/>
        </authorList>
    </citation>
    <scope>NUCLEOTIDE SEQUENCE</scope>
    <source>
        <strain evidence="1">UCB-OBI-ISO-001</strain>
        <tissue evidence="1">Gonad</tissue>
    </source>
</reference>
<organism evidence="1">
    <name type="scientific">Octopus bimaculoides</name>
    <name type="common">California two-spotted octopus</name>
    <dbReference type="NCBI Taxonomy" id="37653"/>
    <lineage>
        <taxon>Eukaryota</taxon>
        <taxon>Metazoa</taxon>
        <taxon>Spiralia</taxon>
        <taxon>Lophotrochozoa</taxon>
        <taxon>Mollusca</taxon>
        <taxon>Cephalopoda</taxon>
        <taxon>Coleoidea</taxon>
        <taxon>Octopodiformes</taxon>
        <taxon>Octopoda</taxon>
        <taxon>Incirrata</taxon>
        <taxon>Octopodidae</taxon>
        <taxon>Octopus</taxon>
    </lineage>
</organism>
<dbReference type="AlphaFoldDB" id="A0A0L8G5A1"/>
<gene>
    <name evidence="1" type="ORF">OCBIM_22039859mg</name>
</gene>
<protein>
    <submittedName>
        <fullName evidence="1">Uncharacterized protein</fullName>
    </submittedName>
</protein>
<name>A0A0L8G5A1_OCTBM</name>
<proteinExistence type="predicted"/>
<sequence>MCLCLAVNECGCVHSIMNVAMFGSEQSLNCTTVKTSKKNANIRFFYVFYFILLHISKQ</sequence>